<dbReference type="GO" id="GO:2000234">
    <property type="term" value="P:positive regulation of rRNA processing"/>
    <property type="evidence" value="ECO:0007669"/>
    <property type="project" value="TreeGrafter"/>
</dbReference>
<dbReference type="PROSITE" id="PS50294">
    <property type="entry name" value="WD_REPEATS_REGION"/>
    <property type="match status" value="1"/>
</dbReference>
<name>A0A3G2S0M2_MALR7</name>
<evidence type="ECO:0000256" key="1">
    <source>
        <dbReference type="ARBA" id="ARBA00004604"/>
    </source>
</evidence>
<feature type="repeat" description="WD" evidence="8">
    <location>
        <begin position="101"/>
        <end position="114"/>
    </location>
</feature>
<evidence type="ECO:0000256" key="2">
    <source>
        <dbReference type="ARBA" id="ARBA00022517"/>
    </source>
</evidence>
<dbReference type="InterPro" id="IPR057644">
    <property type="entry name" value="Beta-prop_WDR75_2nd"/>
</dbReference>
<dbReference type="InterPro" id="IPR053826">
    <property type="entry name" value="WDR75"/>
</dbReference>
<dbReference type="InterPro" id="IPR015943">
    <property type="entry name" value="WD40/YVTN_repeat-like_dom_sf"/>
</dbReference>
<dbReference type="EMBL" id="CP033148">
    <property type="protein sequence ID" value="AYO41504.1"/>
    <property type="molecule type" value="Genomic_DNA"/>
</dbReference>
<evidence type="ECO:0000256" key="9">
    <source>
        <dbReference type="SAM" id="MobiDB-lite"/>
    </source>
</evidence>
<feature type="domain" description="WD repeat-containing protein 75 second beta-propeller" evidence="10">
    <location>
        <begin position="418"/>
        <end position="662"/>
    </location>
</feature>
<keyword evidence="2" id="KW-0690">Ribosome biogenesis</keyword>
<keyword evidence="12" id="KW-1185">Reference proteome</keyword>
<dbReference type="Gene3D" id="2.130.10.10">
    <property type="entry name" value="YVTN repeat-like/Quinoprotein amine dehydrogenase"/>
    <property type="match status" value="3"/>
</dbReference>
<keyword evidence="4 8" id="KW-0853">WD repeat</keyword>
<keyword evidence="6" id="KW-0804">Transcription</keyword>
<dbReference type="InterPro" id="IPR001680">
    <property type="entry name" value="WD40_rpt"/>
</dbReference>
<evidence type="ECO:0000256" key="3">
    <source>
        <dbReference type="ARBA" id="ARBA00022552"/>
    </source>
</evidence>
<dbReference type="SMART" id="SM00320">
    <property type="entry name" value="WD40"/>
    <property type="match status" value="7"/>
</dbReference>
<evidence type="ECO:0000256" key="4">
    <source>
        <dbReference type="ARBA" id="ARBA00022574"/>
    </source>
</evidence>
<comment type="subcellular location">
    <subcellularLocation>
        <location evidence="1">Nucleus</location>
        <location evidence="1">Nucleolus</location>
    </subcellularLocation>
</comment>
<keyword evidence="7" id="KW-0539">Nucleus</keyword>
<feature type="repeat" description="WD" evidence="8">
    <location>
        <begin position="290"/>
        <end position="331"/>
    </location>
</feature>
<evidence type="ECO:0000256" key="7">
    <source>
        <dbReference type="ARBA" id="ARBA00023242"/>
    </source>
</evidence>
<sequence length="926" mass="100813">MPLERKESAMPSPASKGKKAPQNEEDIPWISLQDVTVSNIPPVLTRDGSYLFIVQDTTVLIVSRLTNRIVARLSDTSMAEENRHVRPITGMMLSLSNPLQLITCSLDGTIKVWDYLESTLHDNVHVGHPIVRMCASSHWKNRLFIAVCKHANEQAGPSSGPRTKEASSTMYSVQMSRGVPYAHKPQKIVRLGKTRPVSHLILSPDGRWLVATSQAKLHVLDLNDTSAGFTKFATESHITSLTFHPHTDPVRFATGETNGKIKIWHCLEQSNRPAPVESSGWEPVSLTTVLHWHAHAVSALQFTPDGAQLLSGGEEGVLVLWKMHSGTAAGSDGREFVPRLGAPIVSLAVASGYENTEQEYVARLADGSAVFVASLSLKPTRVFSTIKCDAMRAIAPENTHANVSPQPLAADLAAGHLVLLSGHPSTVQFVDMATQSHVHDMEIAPSNRVSRPDEAILTPITVCNVVFSAPLRDAMHAEWMATIDGREGGSFTTELSLKLWQWESRSKTYVLNTRIDHPHNKGVTCVRFSPCLSEDPLNAFLLATTGGDGQVKTWRIASRSLKGARTEHFWLCRSSFSYRESLPHHVAWAPDGSLLAVAQGLFVTLWDPQTLVMQARLATPELKDVHTCDFCGRKGRYLAAMGSPSRLVIWDLVSQSVVWSVSDTFYAQTVYGDGILSLRSTNQGSALDYVRPDKPGVERSYRVPFQLDGAPINVSRTKELDDICLFGMRRQSSSASLVGIGSAIMSHVARANVSTSLHSVSMNDARATLFDELFGVADAEQQRVSEAMESDAQYLQKTMSTSDTSSATAAMELFAVPPHLLPAMSTLLDPYVDAILPPSVLSKSAKAADMSALPDAEAAMAEQMTPPRLDAVDHVAQARDADISHLTAVFDKLMTEAVASTASSTRLPSLSRGSKGKRRSLRSSSS</sequence>
<organism evidence="11 12">
    <name type="scientific">Malassezia restricta (strain ATCC 96810 / NBRC 103918 / CBS 7877)</name>
    <name type="common">Seborrheic dermatitis infection agent</name>
    <dbReference type="NCBI Taxonomy" id="425264"/>
    <lineage>
        <taxon>Eukaryota</taxon>
        <taxon>Fungi</taxon>
        <taxon>Dikarya</taxon>
        <taxon>Basidiomycota</taxon>
        <taxon>Ustilaginomycotina</taxon>
        <taxon>Malasseziomycetes</taxon>
        <taxon>Malasseziales</taxon>
        <taxon>Malasseziaceae</taxon>
        <taxon>Malassezia</taxon>
    </lineage>
</organism>
<dbReference type="GO" id="GO:0006364">
    <property type="term" value="P:rRNA processing"/>
    <property type="evidence" value="ECO:0007669"/>
    <property type="project" value="UniProtKB-KW"/>
</dbReference>
<dbReference type="GO" id="GO:0003723">
    <property type="term" value="F:RNA binding"/>
    <property type="evidence" value="ECO:0007669"/>
    <property type="project" value="InterPro"/>
</dbReference>
<evidence type="ECO:0000256" key="8">
    <source>
        <dbReference type="PROSITE-ProRule" id="PRU00221"/>
    </source>
</evidence>
<dbReference type="PANTHER" id="PTHR44215:SF1">
    <property type="entry name" value="WD REPEAT-CONTAINING PROTEIN 75"/>
    <property type="match status" value="1"/>
</dbReference>
<evidence type="ECO:0000313" key="11">
    <source>
        <dbReference type="EMBL" id="AYO41504.1"/>
    </source>
</evidence>
<dbReference type="SUPFAM" id="SSF50978">
    <property type="entry name" value="WD40 repeat-like"/>
    <property type="match status" value="1"/>
</dbReference>
<dbReference type="Proteomes" id="UP000269793">
    <property type="component" value="Chromosome I"/>
</dbReference>
<dbReference type="OrthoDB" id="4096at2759"/>
<dbReference type="GO" id="GO:0045943">
    <property type="term" value="P:positive regulation of transcription by RNA polymerase I"/>
    <property type="evidence" value="ECO:0007669"/>
    <property type="project" value="InterPro"/>
</dbReference>
<accession>A0A3G2S0M2</accession>
<dbReference type="VEuPathDB" id="FungiDB:DNF11_0554"/>
<evidence type="ECO:0000256" key="6">
    <source>
        <dbReference type="ARBA" id="ARBA00023163"/>
    </source>
</evidence>
<dbReference type="GO" id="GO:0032040">
    <property type="term" value="C:small-subunit processome"/>
    <property type="evidence" value="ECO:0007669"/>
    <property type="project" value="InterPro"/>
</dbReference>
<evidence type="ECO:0000259" key="10">
    <source>
        <dbReference type="Pfam" id="PF23769"/>
    </source>
</evidence>
<evidence type="ECO:0000313" key="12">
    <source>
        <dbReference type="Proteomes" id="UP000269793"/>
    </source>
</evidence>
<proteinExistence type="predicted"/>
<keyword evidence="3" id="KW-0698">rRNA processing</keyword>
<reference evidence="11 12" key="1">
    <citation type="submission" date="2018-10" db="EMBL/GenBank/DDBJ databases">
        <title>Complete genome sequence of Malassezia restricta CBS 7877.</title>
        <authorList>
            <person name="Morand S.C."/>
            <person name="Bertignac M."/>
            <person name="Iltis A."/>
            <person name="Kolder I."/>
            <person name="Pirovano W."/>
            <person name="Jourdain R."/>
            <person name="Clavaud C."/>
        </authorList>
    </citation>
    <scope>NUCLEOTIDE SEQUENCE [LARGE SCALE GENOMIC DNA]</scope>
    <source>
        <strain evidence="11 12">CBS 7877</strain>
    </source>
</reference>
<dbReference type="PROSITE" id="PS50082">
    <property type="entry name" value="WD_REPEATS_2"/>
    <property type="match status" value="2"/>
</dbReference>
<dbReference type="Pfam" id="PF23769">
    <property type="entry name" value="Beta-prop_WDR75_2nd"/>
    <property type="match status" value="1"/>
</dbReference>
<dbReference type="AlphaFoldDB" id="A0A3G2S0M2"/>
<protein>
    <submittedName>
        <fullName evidence="11">WD repeat-containing protein 75</fullName>
    </submittedName>
</protein>
<dbReference type="STRING" id="425264.A0A3G2S0M2"/>
<keyword evidence="5" id="KW-0677">Repeat</keyword>
<evidence type="ECO:0000256" key="5">
    <source>
        <dbReference type="ARBA" id="ARBA00022737"/>
    </source>
</evidence>
<dbReference type="InterPro" id="IPR036322">
    <property type="entry name" value="WD40_repeat_dom_sf"/>
</dbReference>
<feature type="region of interest" description="Disordered" evidence="9">
    <location>
        <begin position="1"/>
        <end position="23"/>
    </location>
</feature>
<gene>
    <name evidence="11" type="primary">wdr75</name>
    <name evidence="11" type="ORF">DNF11_0554</name>
</gene>
<feature type="region of interest" description="Disordered" evidence="9">
    <location>
        <begin position="901"/>
        <end position="926"/>
    </location>
</feature>
<feature type="compositionally biased region" description="Basic residues" evidence="9">
    <location>
        <begin position="914"/>
        <end position="926"/>
    </location>
</feature>
<dbReference type="PANTHER" id="PTHR44215">
    <property type="entry name" value="WD REPEAT-CONTAINING PROTEIN 75"/>
    <property type="match status" value="1"/>
</dbReference>
<dbReference type="Pfam" id="PF23869">
    <property type="entry name" value="Beta-prop_WDR75_1st"/>
    <property type="match status" value="1"/>
</dbReference>